<dbReference type="AlphaFoldDB" id="A0A420XPL8"/>
<accession>A0A420XPL8</accession>
<organism evidence="2 3">
    <name type="scientific">Motilibacter peucedani</name>
    <dbReference type="NCBI Taxonomy" id="598650"/>
    <lineage>
        <taxon>Bacteria</taxon>
        <taxon>Bacillati</taxon>
        <taxon>Actinomycetota</taxon>
        <taxon>Actinomycetes</taxon>
        <taxon>Motilibacterales</taxon>
        <taxon>Motilibacteraceae</taxon>
        <taxon>Motilibacter</taxon>
    </lineage>
</organism>
<protein>
    <submittedName>
        <fullName evidence="2">Uncharacterized protein</fullName>
    </submittedName>
</protein>
<evidence type="ECO:0000313" key="2">
    <source>
        <dbReference type="EMBL" id="RKS75207.1"/>
    </source>
</evidence>
<dbReference type="RefSeq" id="WP_121193025.1">
    <property type="nucleotide sequence ID" value="NZ_RBWV01000011.1"/>
</dbReference>
<keyword evidence="3" id="KW-1185">Reference proteome</keyword>
<evidence type="ECO:0000256" key="1">
    <source>
        <dbReference type="SAM" id="MobiDB-lite"/>
    </source>
</evidence>
<proteinExistence type="predicted"/>
<feature type="region of interest" description="Disordered" evidence="1">
    <location>
        <begin position="1"/>
        <end position="31"/>
    </location>
</feature>
<sequence>MSEHELESAMDTGSGEGVPGTVPPDGEESMIAAADEVVAAVSDDVPLHRGQVAGADADDPDTPVFREP</sequence>
<comment type="caution">
    <text evidence="2">The sequence shown here is derived from an EMBL/GenBank/DDBJ whole genome shotgun (WGS) entry which is preliminary data.</text>
</comment>
<name>A0A420XPL8_9ACTN</name>
<gene>
    <name evidence="2" type="ORF">CLV35_1666</name>
</gene>
<evidence type="ECO:0000313" key="3">
    <source>
        <dbReference type="Proteomes" id="UP000281955"/>
    </source>
</evidence>
<reference evidence="2 3" key="1">
    <citation type="submission" date="2018-10" db="EMBL/GenBank/DDBJ databases">
        <title>Genomic Encyclopedia of Archaeal and Bacterial Type Strains, Phase II (KMG-II): from individual species to whole genera.</title>
        <authorList>
            <person name="Goeker M."/>
        </authorList>
    </citation>
    <scope>NUCLEOTIDE SEQUENCE [LARGE SCALE GENOMIC DNA]</scope>
    <source>
        <strain evidence="2 3">RP-AC37</strain>
    </source>
</reference>
<dbReference type="Proteomes" id="UP000281955">
    <property type="component" value="Unassembled WGS sequence"/>
</dbReference>
<dbReference type="InParanoid" id="A0A420XPL8"/>
<feature type="region of interest" description="Disordered" evidence="1">
    <location>
        <begin position="49"/>
        <end position="68"/>
    </location>
</feature>
<dbReference type="EMBL" id="RBWV01000011">
    <property type="protein sequence ID" value="RKS75207.1"/>
    <property type="molecule type" value="Genomic_DNA"/>
</dbReference>